<feature type="region of interest" description="Disordered" evidence="1">
    <location>
        <begin position="1"/>
        <end position="29"/>
    </location>
</feature>
<evidence type="ECO:0000256" key="1">
    <source>
        <dbReference type="SAM" id="MobiDB-lite"/>
    </source>
</evidence>
<protein>
    <submittedName>
        <fullName evidence="2">Uncharacterized protein</fullName>
    </submittedName>
</protein>
<dbReference type="AlphaFoldDB" id="A0AAD8YM41"/>
<keyword evidence="3" id="KW-1185">Reference proteome</keyword>
<dbReference type="EMBL" id="JATAAI010000001">
    <property type="protein sequence ID" value="KAK1749121.1"/>
    <property type="molecule type" value="Genomic_DNA"/>
</dbReference>
<feature type="region of interest" description="Disordered" evidence="1">
    <location>
        <begin position="210"/>
        <end position="233"/>
    </location>
</feature>
<organism evidence="2 3">
    <name type="scientific">Skeletonema marinoi</name>
    <dbReference type="NCBI Taxonomy" id="267567"/>
    <lineage>
        <taxon>Eukaryota</taxon>
        <taxon>Sar</taxon>
        <taxon>Stramenopiles</taxon>
        <taxon>Ochrophyta</taxon>
        <taxon>Bacillariophyta</taxon>
        <taxon>Coscinodiscophyceae</taxon>
        <taxon>Thalassiosirophycidae</taxon>
        <taxon>Thalassiosirales</taxon>
        <taxon>Skeletonemataceae</taxon>
        <taxon>Skeletonema</taxon>
        <taxon>Skeletonema marinoi-dohrnii complex</taxon>
    </lineage>
</organism>
<feature type="compositionally biased region" description="Basic residues" evidence="1">
    <location>
        <begin position="222"/>
        <end position="233"/>
    </location>
</feature>
<evidence type="ECO:0000313" key="3">
    <source>
        <dbReference type="Proteomes" id="UP001224775"/>
    </source>
</evidence>
<sequence length="253" mass="28833">MATEYPHAKHNMTALAPSTNVQKQRKANPKIDERQKVYWDLQGRYQEEYDRRVDALPQYGEGATKASEIFRAATKLYYDFWNNGMVNNTSGAVNFLLYAGVFTSEQDQDFAVIHPYTIGLKIYLNEIELRCTMERMLDRTIAFLLANHELDALPNDMDYLEFSQQSEMNNLDRCTMRNIHFLKMKENAAAASVALVAATSADEAEASLMRTHSSKAQDCTMKKKKKGKKKRVPSAKNLANIMTGINRITISKK</sequence>
<comment type="caution">
    <text evidence="2">The sequence shown here is derived from an EMBL/GenBank/DDBJ whole genome shotgun (WGS) entry which is preliminary data.</text>
</comment>
<gene>
    <name evidence="2" type="ORF">QTG54_001060</name>
</gene>
<accession>A0AAD8YM41</accession>
<proteinExistence type="predicted"/>
<evidence type="ECO:0000313" key="2">
    <source>
        <dbReference type="EMBL" id="KAK1749121.1"/>
    </source>
</evidence>
<name>A0AAD8YM41_9STRA</name>
<reference evidence="2" key="1">
    <citation type="submission" date="2023-06" db="EMBL/GenBank/DDBJ databases">
        <title>Survivors Of The Sea: Transcriptome response of Skeletonema marinoi to long-term dormancy.</title>
        <authorList>
            <person name="Pinder M.I.M."/>
            <person name="Kourtchenko O."/>
            <person name="Robertson E.K."/>
            <person name="Larsson T."/>
            <person name="Maumus F."/>
            <person name="Osuna-Cruz C.M."/>
            <person name="Vancaester E."/>
            <person name="Stenow R."/>
            <person name="Vandepoele K."/>
            <person name="Ploug H."/>
            <person name="Bruchert V."/>
            <person name="Godhe A."/>
            <person name="Topel M."/>
        </authorList>
    </citation>
    <scope>NUCLEOTIDE SEQUENCE</scope>
    <source>
        <strain evidence="2">R05AC</strain>
    </source>
</reference>
<dbReference type="Proteomes" id="UP001224775">
    <property type="component" value="Unassembled WGS sequence"/>
</dbReference>